<protein>
    <recommendedName>
        <fullName evidence="2">ACT domain-containing protein</fullName>
    </recommendedName>
</protein>
<sequence length="97" mass="10914">MEVGGPLKVHSILVENLSKDGQMIVEMLCEECSHFLEIADVIRSLGLTVLKGATKAHDEKILLRFVVEGQNNRNVHRLDILWPLVQILQSKSTMHAQ</sequence>
<dbReference type="AlphaFoldDB" id="I3SRX7"/>
<accession>I3SRX7</accession>
<dbReference type="GO" id="GO:0003700">
    <property type="term" value="F:DNA-binding transcription factor activity"/>
    <property type="evidence" value="ECO:0007669"/>
    <property type="project" value="InterPro"/>
</dbReference>
<organism evidence="1">
    <name type="scientific">Lotus japonicus</name>
    <name type="common">Lotus corniculatus var. japonicus</name>
    <dbReference type="NCBI Taxonomy" id="34305"/>
    <lineage>
        <taxon>Eukaryota</taxon>
        <taxon>Viridiplantae</taxon>
        <taxon>Streptophyta</taxon>
        <taxon>Embryophyta</taxon>
        <taxon>Tracheophyta</taxon>
        <taxon>Spermatophyta</taxon>
        <taxon>Magnoliopsida</taxon>
        <taxon>eudicotyledons</taxon>
        <taxon>Gunneridae</taxon>
        <taxon>Pentapetalae</taxon>
        <taxon>rosids</taxon>
        <taxon>fabids</taxon>
        <taxon>Fabales</taxon>
        <taxon>Fabaceae</taxon>
        <taxon>Papilionoideae</taxon>
        <taxon>50 kb inversion clade</taxon>
        <taxon>NPAAA clade</taxon>
        <taxon>Hologalegina</taxon>
        <taxon>robinioid clade</taxon>
        <taxon>Loteae</taxon>
        <taxon>Lotus</taxon>
    </lineage>
</organism>
<evidence type="ECO:0000313" key="1">
    <source>
        <dbReference type="EMBL" id="AFK43019.1"/>
    </source>
</evidence>
<evidence type="ECO:0008006" key="2">
    <source>
        <dbReference type="Google" id="ProtNLM"/>
    </source>
</evidence>
<dbReference type="PANTHER" id="PTHR46196">
    <property type="entry name" value="TRANSCRIPTION FACTOR BHLH155-LIKE ISOFORM X1-RELATED"/>
    <property type="match status" value="1"/>
</dbReference>
<name>I3SRX7_LOTJA</name>
<dbReference type="EMBL" id="BT143225">
    <property type="protein sequence ID" value="AFK43019.1"/>
    <property type="molecule type" value="mRNA"/>
</dbReference>
<proteinExistence type="evidence at transcript level"/>
<reference evidence="1" key="1">
    <citation type="submission" date="2012-05" db="EMBL/GenBank/DDBJ databases">
        <authorList>
            <person name="Krishnakumar V."/>
            <person name="Cheung F."/>
            <person name="Xiao Y."/>
            <person name="Chan A."/>
            <person name="Moskal W.A."/>
            <person name="Town C.D."/>
        </authorList>
    </citation>
    <scope>NUCLEOTIDE SEQUENCE</scope>
</reference>
<dbReference type="PANTHER" id="PTHR46196:SF21">
    <property type="entry name" value="BHLH TRANSCRIPTION FACTOR-LIKE PROTEIN"/>
    <property type="match status" value="1"/>
</dbReference>
<dbReference type="InterPro" id="IPR043561">
    <property type="entry name" value="LHW-like"/>
</dbReference>